<proteinExistence type="inferred from homology"/>
<comment type="similarity">
    <text evidence="1">Belongs to the polysaccharide synthase family.</text>
</comment>
<dbReference type="PANTHER" id="PTHR43318">
    <property type="entry name" value="UDP-N-ACETYLGLUCOSAMINE 4,6-DEHYDRATASE"/>
    <property type="match status" value="1"/>
</dbReference>
<dbReference type="OrthoDB" id="9803111at2"/>
<dbReference type="Proteomes" id="UP000226437">
    <property type="component" value="Unassembled WGS sequence"/>
</dbReference>
<evidence type="ECO:0000313" key="4">
    <source>
        <dbReference type="Proteomes" id="UP000226437"/>
    </source>
</evidence>
<organism evidence="3 4">
    <name type="scientific">Neolewinella marina</name>
    <dbReference type="NCBI Taxonomy" id="438751"/>
    <lineage>
        <taxon>Bacteria</taxon>
        <taxon>Pseudomonadati</taxon>
        <taxon>Bacteroidota</taxon>
        <taxon>Saprospiria</taxon>
        <taxon>Saprospirales</taxon>
        <taxon>Lewinellaceae</taxon>
        <taxon>Neolewinella</taxon>
    </lineage>
</organism>
<dbReference type="AlphaFoldDB" id="A0A2G0CBY6"/>
<dbReference type="InterPro" id="IPR051203">
    <property type="entry name" value="Polysaccharide_Synthase-Rel"/>
</dbReference>
<evidence type="ECO:0000259" key="2">
    <source>
        <dbReference type="Pfam" id="PF02719"/>
    </source>
</evidence>
<dbReference type="Pfam" id="PF02719">
    <property type="entry name" value="Polysacc_synt_2"/>
    <property type="match status" value="1"/>
</dbReference>
<protein>
    <submittedName>
        <fullName evidence="3">Nucleoside-diphosphate sugar epimerase</fullName>
    </submittedName>
</protein>
<dbReference type="InterPro" id="IPR036291">
    <property type="entry name" value="NAD(P)-bd_dom_sf"/>
</dbReference>
<dbReference type="Gene3D" id="3.40.50.720">
    <property type="entry name" value="NAD(P)-binding Rossmann-like Domain"/>
    <property type="match status" value="2"/>
</dbReference>
<comment type="caution">
    <text evidence="3">The sequence shown here is derived from an EMBL/GenBank/DDBJ whole genome shotgun (WGS) entry which is preliminary data.</text>
</comment>
<dbReference type="RefSeq" id="WP_099107467.1">
    <property type="nucleotide sequence ID" value="NZ_JAATJF010000003.1"/>
</dbReference>
<gene>
    <name evidence="3" type="ORF">CGL56_15365</name>
</gene>
<evidence type="ECO:0000313" key="3">
    <source>
        <dbReference type="EMBL" id="PHK97476.1"/>
    </source>
</evidence>
<dbReference type="EMBL" id="PDLO01000008">
    <property type="protein sequence ID" value="PHK97476.1"/>
    <property type="molecule type" value="Genomic_DNA"/>
</dbReference>
<dbReference type="PANTHER" id="PTHR43318:SF1">
    <property type="entry name" value="POLYSACCHARIDE BIOSYNTHESIS PROTEIN EPSC-RELATED"/>
    <property type="match status" value="1"/>
</dbReference>
<sequence>MKHFSLNNFISRYVTERDESLFTVDLARYHADLAREIDGKSALVIGGAGTIGSSFIRALLKFRPAKLYVVDTNENGLTELTRDLRSAADLNVPEDYKPYPINFGDPVFAKIMANEGPFDIVANFAAHKHVRSEKDHYSIEAMVDNNVLKAKHLLELLLAYPPKHFFCVSTDKAANPVNVMGASKKLMEEVILAYSDRLKISTARFANVAFSNGSLLFGFLERMMKEQPLSSPNDVRRYFVSPEESGQLCLLACVLGRSGEIFFPNLREEQMRTFSSIAVDFLREYGAYEPLYCKTEQEAREQAAQLTEETTHYPVYFFGSSTSGEKPYEEFFTEGENVDHTRFEQLGVIQNAGRKSVEEIEVMFAKLKALFKDTKIDKAAIVSLMADFIPNFEHIETGRSLDQKM</sequence>
<dbReference type="InterPro" id="IPR003869">
    <property type="entry name" value="Polysac_CapD-like"/>
</dbReference>
<name>A0A2G0CBY6_9BACT</name>
<evidence type="ECO:0000256" key="1">
    <source>
        <dbReference type="ARBA" id="ARBA00007430"/>
    </source>
</evidence>
<dbReference type="SUPFAM" id="SSF51735">
    <property type="entry name" value="NAD(P)-binding Rossmann-fold domains"/>
    <property type="match status" value="1"/>
</dbReference>
<keyword evidence="4" id="KW-1185">Reference proteome</keyword>
<feature type="domain" description="Polysaccharide biosynthesis protein CapD-like" evidence="2">
    <location>
        <begin position="43"/>
        <end position="349"/>
    </location>
</feature>
<reference evidence="3 4" key="1">
    <citation type="submission" date="2017-10" db="EMBL/GenBank/DDBJ databases">
        <title>The draft genome sequence of Lewinella marina KCTC 32374.</title>
        <authorList>
            <person name="Wang K."/>
        </authorList>
    </citation>
    <scope>NUCLEOTIDE SEQUENCE [LARGE SCALE GENOMIC DNA]</scope>
    <source>
        <strain evidence="3 4">MKG-38</strain>
    </source>
</reference>
<accession>A0A2G0CBY6</accession>